<organism evidence="3 4">
    <name type="scientific">Capnocytophaga canimorsus</name>
    <dbReference type="NCBI Taxonomy" id="28188"/>
    <lineage>
        <taxon>Bacteria</taxon>
        <taxon>Pseudomonadati</taxon>
        <taxon>Bacteroidota</taxon>
        <taxon>Flavobacteriia</taxon>
        <taxon>Flavobacteriales</taxon>
        <taxon>Flavobacteriaceae</taxon>
        <taxon>Capnocytophaga</taxon>
    </lineage>
</organism>
<reference evidence="4" key="1">
    <citation type="submission" date="2015-01" db="EMBL/GenBank/DDBJ databases">
        <authorList>
            <person name="MANFREDI Pablo"/>
        </authorList>
    </citation>
    <scope>NUCLEOTIDE SEQUENCE [LARGE SCALE GENOMIC DNA]</scope>
    <source>
        <strain evidence="4">Cc11</strain>
    </source>
</reference>
<feature type="transmembrane region" description="Helical" evidence="1">
    <location>
        <begin position="6"/>
        <end position="28"/>
    </location>
</feature>
<dbReference type="EMBL" id="CDOK01000106">
    <property type="protein sequence ID" value="CEN49460.1"/>
    <property type="molecule type" value="Genomic_DNA"/>
</dbReference>
<sequence>MEQEAFFMSFVLFLVLLFQSFHLTLPLAKKIILLTKMHHLKRVLFCVFFLSSVFGVGFSYAQCGGGNKVGEVTPYWKGQNDQGVSIPNIKGLPFSPITYALINVVQGVEYEIYKIKAKDDTDKYLNFIKLCYGNQDVALSANVSSPNEYKISFKAPISGQLKLYVRYGEITNLHIRIIGGQNTIDTPRDSLPNENNKWRTYFYRETNNFVNYLGYKDYDNHWFHERRDPVTNSNPIEVRSQGAIRAGILRYFTARSVMRNTLLKGFYYVKLGADDGTLLFVNNKKVYDRWNPAGDYFVKTQVIKLTGNDKLKYEYFNDNIPLEYIFKIDPTTDKIIENTTLTSSNGTTLCMGESTTLGGDDFAAALPNTFTNPTFQWYYDTNPTGSNKQLIPRSNTRQYVVKANDFPKGGTFYFFREAKMIINNIGVPPKPESIISNPIKIDIIKQLSVSIDPPKELCKDAVNAQIRIKINNGSGGTPPFTFYYEVNDKPLQSNPSYNNIFHIPVNTSQAGTFQYKYLYVTDGNDCKVELGGSDDITIDPLPTATFLEKNTTLCLNTSKAQIPWVTFTGKPPFTVRVKATKTGETPKEKEFPLENNQNSLVIEHNPNDKGEFTYEILWVRDANGCTTYFTDKKKVVNVVAPSITTPEDVVWCLPEITRAVYQSNGETTISENRYVLPKGDKALDVEKKGVTCCLTPILKWEIKDGSVSVQKGEGQPSKFAGTISLENNTTTDKIYTIYYWLECNGQSYSHDATRQIRITPRPQIHFSN</sequence>
<evidence type="ECO:0000313" key="3">
    <source>
        <dbReference type="EMBL" id="CEN49460.1"/>
    </source>
</evidence>
<dbReference type="GO" id="GO:0006999">
    <property type="term" value="P:nuclear pore organization"/>
    <property type="evidence" value="ECO:0007669"/>
    <property type="project" value="TreeGrafter"/>
</dbReference>
<dbReference type="GO" id="GO:0017056">
    <property type="term" value="F:structural constituent of nuclear pore"/>
    <property type="evidence" value="ECO:0007669"/>
    <property type="project" value="InterPro"/>
</dbReference>
<dbReference type="Proteomes" id="UP000039370">
    <property type="component" value="Unassembled WGS sequence"/>
</dbReference>
<dbReference type="InterPro" id="IPR037701">
    <property type="entry name" value="Pom152"/>
</dbReference>
<keyword evidence="1" id="KW-1133">Transmembrane helix</keyword>
<feature type="domain" description="Nucleoporin POM152 immunoglobulin-like" evidence="2">
    <location>
        <begin position="565"/>
        <end position="623"/>
    </location>
</feature>
<gene>
    <name evidence="3" type="ORF">CCAN11_1940009</name>
</gene>
<dbReference type="PANTHER" id="PTHR28206:SF1">
    <property type="entry name" value="NUCLEOPORIN POM152"/>
    <property type="match status" value="1"/>
</dbReference>
<keyword evidence="1" id="KW-0472">Membrane</keyword>
<name>A0A0B7ICG8_9FLAO</name>
<keyword evidence="1" id="KW-0812">Transmembrane</keyword>
<dbReference type="SUPFAM" id="SSF56988">
    <property type="entry name" value="Anthrax protective antigen"/>
    <property type="match status" value="1"/>
</dbReference>
<dbReference type="InterPro" id="IPR056544">
    <property type="entry name" value="Ig_POM152"/>
</dbReference>
<accession>A0A0B7ICG8</accession>
<proteinExistence type="predicted"/>
<evidence type="ECO:0000259" key="2">
    <source>
        <dbReference type="Pfam" id="PF23664"/>
    </source>
</evidence>
<feature type="transmembrane region" description="Helical" evidence="1">
    <location>
        <begin position="40"/>
        <end position="61"/>
    </location>
</feature>
<dbReference type="AlphaFoldDB" id="A0A0B7ICG8"/>
<dbReference type="Pfam" id="PF23664">
    <property type="entry name" value="Ig_Pom152"/>
    <property type="match status" value="1"/>
</dbReference>
<evidence type="ECO:0000313" key="4">
    <source>
        <dbReference type="Proteomes" id="UP000039370"/>
    </source>
</evidence>
<evidence type="ECO:0000256" key="1">
    <source>
        <dbReference type="SAM" id="Phobius"/>
    </source>
</evidence>
<protein>
    <recommendedName>
        <fullName evidence="2">Nucleoporin POM152 immunoglobulin-like domain-containing protein</fullName>
    </recommendedName>
</protein>
<dbReference type="PANTHER" id="PTHR28206">
    <property type="entry name" value="NUCLEOPORIN POM152"/>
    <property type="match status" value="1"/>
</dbReference>
<dbReference type="GO" id="GO:0006606">
    <property type="term" value="P:protein import into nucleus"/>
    <property type="evidence" value="ECO:0007669"/>
    <property type="project" value="TreeGrafter"/>
</dbReference>